<reference evidence="3 4" key="1">
    <citation type="journal article" date="2009" name="Stand. Genomic Sci.">
        <title>Complete genome sequence of Desulfomicrobium baculatum type strain (X).</title>
        <authorList>
            <person name="Copeland A."/>
            <person name="Spring S."/>
            <person name="Goker M."/>
            <person name="Schneider S."/>
            <person name="Lapidus A."/>
            <person name="Del Rio T.G."/>
            <person name="Tice H."/>
            <person name="Cheng J.F."/>
            <person name="Chen F."/>
            <person name="Nolan M."/>
            <person name="Bruce D."/>
            <person name="Goodwin L."/>
            <person name="Pitluck S."/>
            <person name="Ivanova N."/>
            <person name="Mavrommatis K."/>
            <person name="Ovchinnikova G."/>
            <person name="Pati A."/>
            <person name="Chen A."/>
            <person name="Palaniappan K."/>
            <person name="Land M."/>
            <person name="Hauser L."/>
            <person name="Chang Y.J."/>
            <person name="Jeffries C.C."/>
            <person name="Meincke L."/>
            <person name="Sims D."/>
            <person name="Brettin T."/>
            <person name="Detter J.C."/>
            <person name="Han C."/>
            <person name="Chain P."/>
            <person name="Bristow J."/>
            <person name="Eisen J.A."/>
            <person name="Markowitz V."/>
            <person name="Hugenholtz P."/>
            <person name="Kyrpides N.C."/>
            <person name="Klenk H.P."/>
            <person name="Lucas S."/>
        </authorList>
    </citation>
    <scope>NUCLEOTIDE SEQUENCE [LARGE SCALE GENOMIC DNA]</scope>
    <source>
        <strain evidence="4">DSM 4028 / VKM B-1378 / X</strain>
    </source>
</reference>
<keyword evidence="4" id="KW-1185">Reference proteome</keyword>
<dbReference type="InterPro" id="IPR051278">
    <property type="entry name" value="HdrB/HdrD_reductase"/>
</dbReference>
<feature type="domain" description="Cysteine-rich" evidence="2">
    <location>
        <begin position="3"/>
        <end position="82"/>
    </location>
</feature>
<dbReference type="InterPro" id="IPR004017">
    <property type="entry name" value="Cys_rich_dom"/>
</dbReference>
<dbReference type="KEGG" id="dba:Dbac_1435"/>
<accession>C7LTH2</accession>
<keyword evidence="1 3" id="KW-0560">Oxidoreductase</keyword>
<dbReference type="Proteomes" id="UP000002216">
    <property type="component" value="Chromosome"/>
</dbReference>
<proteinExistence type="predicted"/>
<dbReference type="RefSeq" id="WP_015773623.1">
    <property type="nucleotide sequence ID" value="NC_013173.1"/>
</dbReference>
<evidence type="ECO:0000259" key="2">
    <source>
        <dbReference type="Pfam" id="PF02754"/>
    </source>
</evidence>
<dbReference type="OrthoDB" id="9777685at2"/>
<dbReference type="PANTHER" id="PTHR42947:SF1">
    <property type="entry name" value="COB--COM HETERODISULFIDE REDUCTASE SUBUNIT B 1"/>
    <property type="match status" value="1"/>
</dbReference>
<dbReference type="PANTHER" id="PTHR42947">
    <property type="entry name" value="COB--COM HETERODISULFIDE REDUCTASE SUBUNIT B 1"/>
    <property type="match status" value="1"/>
</dbReference>
<gene>
    <name evidence="3" type="ordered locus">Dbac_1435</name>
</gene>
<protein>
    <submittedName>
        <fullName evidence="3">CoB--CoM heterodisulfide reductase</fullName>
        <ecNumber evidence="3">1.8.98.1</ecNumber>
    </submittedName>
</protein>
<dbReference type="STRING" id="525897.Dbac_1435"/>
<dbReference type="Pfam" id="PF02754">
    <property type="entry name" value="CCG"/>
    <property type="match status" value="2"/>
</dbReference>
<dbReference type="eggNOG" id="COG2048">
    <property type="taxonomic scope" value="Bacteria"/>
</dbReference>
<evidence type="ECO:0000313" key="3">
    <source>
        <dbReference type="EMBL" id="ACU89529.1"/>
    </source>
</evidence>
<dbReference type="EMBL" id="CP001629">
    <property type="protein sequence ID" value="ACU89529.1"/>
    <property type="molecule type" value="Genomic_DNA"/>
</dbReference>
<dbReference type="Gene3D" id="1.20.1050.140">
    <property type="match status" value="1"/>
</dbReference>
<dbReference type="HOGENOM" id="CLU_052147_1_0_7"/>
<name>C7LTH2_DESBD</name>
<evidence type="ECO:0000256" key="1">
    <source>
        <dbReference type="ARBA" id="ARBA00023002"/>
    </source>
</evidence>
<evidence type="ECO:0000313" key="4">
    <source>
        <dbReference type="Proteomes" id="UP000002216"/>
    </source>
</evidence>
<dbReference type="AlphaFoldDB" id="C7LTH2"/>
<feature type="domain" description="Cysteine-rich" evidence="2">
    <location>
        <begin position="143"/>
        <end position="232"/>
    </location>
</feature>
<sequence length="278" mass="30403">MKYAYFPGCKIAHHLPEYGKSVEAVCAHLGLELVKPEFNCCGYPVRHESRDASVYSALRNLALAANRGLDLMTPCKCCFGNFQQARHQVDHDEKLMCRMKNMLKEDGLDFPATTRVRHLLQVLDDNLSSVAGAVSRPLRNLKIACHYGCHALRPENITHFDDPLAPTLFERLIAVTGAAALPWDLRLECCGYPLRGRDEGIADLLVAKKLAGAKASGADVLATACTYCQLQFGAENTKRPGTIPAVPYPQILGLALGLDPDDLGILPGDVVASWFENT</sequence>
<dbReference type="EC" id="1.8.98.1" evidence="3"/>
<organism evidence="3 4">
    <name type="scientific">Desulfomicrobium baculatum (strain DSM 4028 / VKM B-1378 / X)</name>
    <name type="common">Desulfovibrio baculatus</name>
    <dbReference type="NCBI Taxonomy" id="525897"/>
    <lineage>
        <taxon>Bacteria</taxon>
        <taxon>Pseudomonadati</taxon>
        <taxon>Thermodesulfobacteriota</taxon>
        <taxon>Desulfovibrionia</taxon>
        <taxon>Desulfovibrionales</taxon>
        <taxon>Desulfomicrobiaceae</taxon>
        <taxon>Desulfomicrobium</taxon>
    </lineage>
</organism>
<dbReference type="GO" id="GO:0051912">
    <property type="term" value="F:CoB--CoM heterodisulfide reductase activity"/>
    <property type="evidence" value="ECO:0007669"/>
    <property type="project" value="UniProtKB-EC"/>
</dbReference>